<evidence type="ECO:0000256" key="4">
    <source>
        <dbReference type="ARBA" id="ARBA00022605"/>
    </source>
</evidence>
<name>A0ABU4S7J9_9GAMM</name>
<dbReference type="InterPro" id="IPR006264">
    <property type="entry name" value="EPSP_synthase"/>
</dbReference>
<comment type="catalytic activity">
    <reaction evidence="8">
        <text>3-phosphoshikimate + phosphoenolpyruvate = 5-O-(1-carboxyvinyl)-3-phosphoshikimate + phosphate</text>
        <dbReference type="Rhea" id="RHEA:21256"/>
        <dbReference type="ChEBI" id="CHEBI:43474"/>
        <dbReference type="ChEBI" id="CHEBI:57701"/>
        <dbReference type="ChEBI" id="CHEBI:58702"/>
        <dbReference type="ChEBI" id="CHEBI:145989"/>
        <dbReference type="EC" id="2.5.1.19"/>
    </reaction>
    <physiologicalReaction direction="left-to-right" evidence="8">
        <dbReference type="Rhea" id="RHEA:21257"/>
    </physiologicalReaction>
</comment>
<evidence type="ECO:0000256" key="6">
    <source>
        <dbReference type="ARBA" id="ARBA00023141"/>
    </source>
</evidence>
<accession>A0ABU4S7J9</accession>
<gene>
    <name evidence="10" type="ORF">FE392_02365</name>
</gene>
<evidence type="ECO:0000256" key="1">
    <source>
        <dbReference type="ARBA" id="ARBA00004811"/>
    </source>
</evidence>
<organism evidence="10 11">
    <name type="scientific">Xenorhabdus santafensis</name>
    <dbReference type="NCBI Taxonomy" id="2582833"/>
    <lineage>
        <taxon>Bacteria</taxon>
        <taxon>Pseudomonadati</taxon>
        <taxon>Pseudomonadota</taxon>
        <taxon>Gammaproteobacteria</taxon>
        <taxon>Enterobacterales</taxon>
        <taxon>Morganellaceae</taxon>
        <taxon>Xenorhabdus</taxon>
    </lineage>
</organism>
<evidence type="ECO:0000256" key="2">
    <source>
        <dbReference type="ARBA" id="ARBA00009948"/>
    </source>
</evidence>
<dbReference type="SUPFAM" id="SSF55205">
    <property type="entry name" value="EPT/RTPC-like"/>
    <property type="match status" value="1"/>
</dbReference>
<comment type="pathway">
    <text evidence="1">Metabolic intermediate biosynthesis; chorismate biosynthesis; chorismate from D-erythrose 4-phosphate and phosphoenolpyruvate: step 6/7.</text>
</comment>
<dbReference type="EC" id="2.5.1.19" evidence="3"/>
<sequence>MDKVSILPGSILNGSIVIPSSKPHMQRALLLSLLNENKTRITNISWCTETEDLLTALQKFGLDILKRTNKEILLKGVKPPFFCKGVIDSNGSGMLFRTILALASLSENDVYIKCNKSLFGRDSILDLGYLSHLNLKVEKEDSNIFHVSKMLHSHIVPICTAKSTQFLTFSLMVKPLSKNKEILIDKKGIDTDGKYGYLKITIEMMSLLGCNVIELDSCYLVTSYDSKDIELVMPSDFTAFSYIASSVISIGEPCVVRICNFISGNTLNEEKLFNIYKKLGLIIEVDLKKNEMEISISNRQVNLNEEFDLRELPSVATNIIAAAINNHGNVTFNGLSAINNHKCQRAFVISENIRSMGGECQLIFNEVGAFTKLKITGKGPINGGGHISSYNDHRICASNIIASLGAKKTTVIDSVDKLNDGFPNFIECLSKLGAKIN</sequence>
<comment type="similarity">
    <text evidence="2">Belongs to the EPSP synthase family.</text>
</comment>
<keyword evidence="5" id="KW-0808">Transferase</keyword>
<dbReference type="PANTHER" id="PTHR21090">
    <property type="entry name" value="AROM/DEHYDROQUINATE SYNTHASE"/>
    <property type="match status" value="1"/>
</dbReference>
<dbReference type="PIRSF" id="PIRSF000505">
    <property type="entry name" value="EPSPS"/>
    <property type="match status" value="1"/>
</dbReference>
<keyword evidence="11" id="KW-1185">Reference proteome</keyword>
<dbReference type="InterPro" id="IPR013792">
    <property type="entry name" value="RNA3'P_cycl/enolpyr_Trfase_a/b"/>
</dbReference>
<keyword evidence="6" id="KW-0057">Aromatic amino acid biosynthesis</keyword>
<comment type="caution">
    <text evidence="10">The sequence shown here is derived from an EMBL/GenBank/DDBJ whole genome shotgun (WGS) entry which is preliminary data.</text>
</comment>
<keyword evidence="4" id="KW-0028">Amino-acid biosynthesis</keyword>
<evidence type="ECO:0000313" key="11">
    <source>
        <dbReference type="Proteomes" id="UP001271890"/>
    </source>
</evidence>
<dbReference type="Pfam" id="PF00275">
    <property type="entry name" value="EPSP_synthase"/>
    <property type="match status" value="1"/>
</dbReference>
<dbReference type="PANTHER" id="PTHR21090:SF5">
    <property type="entry name" value="PENTAFUNCTIONAL AROM POLYPEPTIDE"/>
    <property type="match status" value="1"/>
</dbReference>
<dbReference type="Proteomes" id="UP001271890">
    <property type="component" value="Unassembled WGS sequence"/>
</dbReference>
<protein>
    <recommendedName>
        <fullName evidence="3">3-phosphoshikimate 1-carboxyvinyltransferase</fullName>
        <ecNumber evidence="3">2.5.1.19</ecNumber>
    </recommendedName>
    <alternativeName>
        <fullName evidence="7">5-enolpyruvylshikimate-3-phosphate synthase</fullName>
    </alternativeName>
</protein>
<evidence type="ECO:0000256" key="3">
    <source>
        <dbReference type="ARBA" id="ARBA00012450"/>
    </source>
</evidence>
<evidence type="ECO:0000256" key="5">
    <source>
        <dbReference type="ARBA" id="ARBA00022679"/>
    </source>
</evidence>
<dbReference type="RefSeq" id="WP_319928623.1">
    <property type="nucleotide sequence ID" value="NZ_VCDN01000011.1"/>
</dbReference>
<evidence type="ECO:0000313" key="10">
    <source>
        <dbReference type="EMBL" id="MDX7986181.1"/>
    </source>
</evidence>
<dbReference type="EMBL" id="VCDN01000011">
    <property type="protein sequence ID" value="MDX7986181.1"/>
    <property type="molecule type" value="Genomic_DNA"/>
</dbReference>
<feature type="domain" description="Enolpyruvate transferase" evidence="9">
    <location>
        <begin position="9"/>
        <end position="428"/>
    </location>
</feature>
<proteinExistence type="inferred from homology"/>
<dbReference type="Gene3D" id="3.65.10.10">
    <property type="entry name" value="Enolpyruvate transferase domain"/>
    <property type="match status" value="2"/>
</dbReference>
<reference evidence="11" key="1">
    <citation type="journal article" date="2024" name="Toxins">
        <title>Genome Sequence Analysis of Native Xenorhabdus Strains Isolated from Entomopathogenic Nematodes in Argentina.</title>
        <authorList>
            <person name="Palma L."/>
            <person name="Frizzo L."/>
            <person name="Kaiser S."/>
            <person name="Berry C."/>
            <person name="Caballero P."/>
            <person name="Bode H.B."/>
            <person name="Del Valle E.E."/>
        </authorList>
    </citation>
    <scope>NUCLEOTIDE SEQUENCE [LARGE SCALE GENOMIC DNA]</scope>
    <source>
        <strain evidence="11">12</strain>
    </source>
</reference>
<evidence type="ECO:0000256" key="8">
    <source>
        <dbReference type="ARBA" id="ARBA00044633"/>
    </source>
</evidence>
<dbReference type="InterPro" id="IPR001986">
    <property type="entry name" value="Enolpyruvate_Tfrase_dom"/>
</dbReference>
<dbReference type="InterPro" id="IPR036968">
    <property type="entry name" value="Enolpyruvate_Tfrase_sf"/>
</dbReference>
<evidence type="ECO:0000256" key="7">
    <source>
        <dbReference type="ARBA" id="ARBA00030046"/>
    </source>
</evidence>
<evidence type="ECO:0000259" key="9">
    <source>
        <dbReference type="Pfam" id="PF00275"/>
    </source>
</evidence>